<name>A0A699ID25_TANCI</name>
<proteinExistence type="predicted"/>
<comment type="caution">
    <text evidence="1">The sequence shown here is derived from an EMBL/GenBank/DDBJ whole genome shotgun (WGS) entry which is preliminary data.</text>
</comment>
<dbReference type="EMBL" id="BKCJ010275736">
    <property type="protein sequence ID" value="GEZ41176.1"/>
    <property type="molecule type" value="Genomic_DNA"/>
</dbReference>
<gene>
    <name evidence="1" type="ORF">Tci_513149</name>
</gene>
<organism evidence="1">
    <name type="scientific">Tanacetum cinerariifolium</name>
    <name type="common">Dalmatian daisy</name>
    <name type="synonym">Chrysanthemum cinerariifolium</name>
    <dbReference type="NCBI Taxonomy" id="118510"/>
    <lineage>
        <taxon>Eukaryota</taxon>
        <taxon>Viridiplantae</taxon>
        <taxon>Streptophyta</taxon>
        <taxon>Embryophyta</taxon>
        <taxon>Tracheophyta</taxon>
        <taxon>Spermatophyta</taxon>
        <taxon>Magnoliopsida</taxon>
        <taxon>eudicotyledons</taxon>
        <taxon>Gunneridae</taxon>
        <taxon>Pentapetalae</taxon>
        <taxon>asterids</taxon>
        <taxon>campanulids</taxon>
        <taxon>Asterales</taxon>
        <taxon>Asteraceae</taxon>
        <taxon>Asteroideae</taxon>
        <taxon>Anthemideae</taxon>
        <taxon>Anthemidinae</taxon>
        <taxon>Tanacetum</taxon>
    </lineage>
</organism>
<accession>A0A699ID25</accession>
<protein>
    <submittedName>
        <fullName evidence="1">Uncharacterized protein</fullName>
    </submittedName>
</protein>
<sequence length="158" mass="18631">MRIDELHKFSDGTLNDARTALDDHLKGIQMNYLPQAIWRSDKEREAAMIQDIDKQLKTRRIMPSLEKSILTDSQVTPTKHGCMTKPYSSHRFIANCFNVEHLKIEVKVRNKREKDKIETKPDQIKKKWEAWRSPKESKAVSGHARFRNYALRRHLGFM</sequence>
<dbReference type="AlphaFoldDB" id="A0A699ID25"/>
<reference evidence="1" key="1">
    <citation type="journal article" date="2019" name="Sci. Rep.">
        <title>Draft genome of Tanacetum cinerariifolium, the natural source of mosquito coil.</title>
        <authorList>
            <person name="Yamashiro T."/>
            <person name="Shiraishi A."/>
            <person name="Satake H."/>
            <person name="Nakayama K."/>
        </authorList>
    </citation>
    <scope>NUCLEOTIDE SEQUENCE</scope>
</reference>
<evidence type="ECO:0000313" key="1">
    <source>
        <dbReference type="EMBL" id="GEZ41176.1"/>
    </source>
</evidence>